<reference evidence="1" key="1">
    <citation type="journal article" date="2015" name="Nature">
        <title>Complex archaea that bridge the gap between prokaryotes and eukaryotes.</title>
        <authorList>
            <person name="Spang A."/>
            <person name="Saw J.H."/>
            <person name="Jorgensen S.L."/>
            <person name="Zaremba-Niedzwiedzka K."/>
            <person name="Martijn J."/>
            <person name="Lind A.E."/>
            <person name="van Eijk R."/>
            <person name="Schleper C."/>
            <person name="Guy L."/>
            <person name="Ettema T.J."/>
        </authorList>
    </citation>
    <scope>NUCLEOTIDE SEQUENCE</scope>
</reference>
<comment type="caution">
    <text evidence="1">The sequence shown here is derived from an EMBL/GenBank/DDBJ whole genome shotgun (WGS) entry which is preliminary data.</text>
</comment>
<organism evidence="1">
    <name type="scientific">marine sediment metagenome</name>
    <dbReference type="NCBI Taxonomy" id="412755"/>
    <lineage>
        <taxon>unclassified sequences</taxon>
        <taxon>metagenomes</taxon>
        <taxon>ecological metagenomes</taxon>
    </lineage>
</organism>
<accession>A0A0F9NMB4</accession>
<dbReference type="AlphaFoldDB" id="A0A0F9NMB4"/>
<sequence>MTKKASRPPLTPLGDLLVLGGRYRYGRGVSWDKQPLMYISVPHRPGLSVMADNLWAFHKKLGEMIEVGFPEL</sequence>
<gene>
    <name evidence="1" type="ORF">LCGC14_1243900</name>
</gene>
<proteinExistence type="predicted"/>
<name>A0A0F9NMB4_9ZZZZ</name>
<feature type="non-terminal residue" evidence="1">
    <location>
        <position position="72"/>
    </location>
</feature>
<protein>
    <submittedName>
        <fullName evidence="1">Uncharacterized protein</fullName>
    </submittedName>
</protein>
<dbReference type="EMBL" id="LAZR01006747">
    <property type="protein sequence ID" value="KKM89920.1"/>
    <property type="molecule type" value="Genomic_DNA"/>
</dbReference>
<evidence type="ECO:0000313" key="1">
    <source>
        <dbReference type="EMBL" id="KKM89920.1"/>
    </source>
</evidence>